<dbReference type="RefSeq" id="WP_254673531.1">
    <property type="nucleotide sequence ID" value="NZ_JAMWDU010000002.1"/>
</dbReference>
<keyword evidence="3" id="KW-1185">Reference proteome</keyword>
<feature type="domain" description="DUF559" evidence="1">
    <location>
        <begin position="5"/>
        <end position="108"/>
    </location>
</feature>
<dbReference type="Gene3D" id="3.40.960.10">
    <property type="entry name" value="VSR Endonuclease"/>
    <property type="match status" value="1"/>
</dbReference>
<comment type="caution">
    <text evidence="2">The sequence shown here is derived from an EMBL/GenBank/DDBJ whole genome shotgun (WGS) entry which is preliminary data.</text>
</comment>
<dbReference type="InterPro" id="IPR007569">
    <property type="entry name" value="DUF559"/>
</dbReference>
<accession>A0A9Q4FS07</accession>
<evidence type="ECO:0000313" key="2">
    <source>
        <dbReference type="EMBL" id="MCP8886792.1"/>
    </source>
</evidence>
<dbReference type="PANTHER" id="PTHR38590:SF1">
    <property type="entry name" value="BLL0828 PROTEIN"/>
    <property type="match status" value="1"/>
</dbReference>
<dbReference type="AlphaFoldDB" id="A0A9Q4FS07"/>
<dbReference type="InterPro" id="IPR011335">
    <property type="entry name" value="Restrct_endonuc-II-like"/>
</dbReference>
<dbReference type="CDD" id="cd01038">
    <property type="entry name" value="Endonuclease_DUF559"/>
    <property type="match status" value="1"/>
</dbReference>
<evidence type="ECO:0000313" key="3">
    <source>
        <dbReference type="Proteomes" id="UP001060275"/>
    </source>
</evidence>
<dbReference type="PANTHER" id="PTHR38590">
    <property type="entry name" value="BLL0828 PROTEIN"/>
    <property type="match status" value="1"/>
</dbReference>
<gene>
    <name evidence="2" type="ORF">NF348_06715</name>
</gene>
<evidence type="ECO:0000259" key="1">
    <source>
        <dbReference type="Pfam" id="PF04480"/>
    </source>
</evidence>
<organism evidence="2 3">
    <name type="scientific">Devosia ureilytica</name>
    <dbReference type="NCBI Taxonomy" id="2952754"/>
    <lineage>
        <taxon>Bacteria</taxon>
        <taxon>Pseudomonadati</taxon>
        <taxon>Pseudomonadota</taxon>
        <taxon>Alphaproteobacteria</taxon>
        <taxon>Hyphomicrobiales</taxon>
        <taxon>Devosiaceae</taxon>
        <taxon>Devosia</taxon>
    </lineage>
</organism>
<sequence>MVSLPRKLRQNPTTAEVRFWRLAYPIRQLGWHFRKQAPMGRYVVDFVCHPARLIIEIDGETHFTEPGLSRDVVRTAFLEGEGYRLLRFNNREVLDGGEAVYLLVLEALRESGATPSQPPPSRGR</sequence>
<dbReference type="Pfam" id="PF04480">
    <property type="entry name" value="DUF559"/>
    <property type="match status" value="1"/>
</dbReference>
<dbReference type="InterPro" id="IPR047216">
    <property type="entry name" value="Endonuclease_DUF559_bact"/>
</dbReference>
<reference evidence="2" key="1">
    <citation type="submission" date="2022-06" db="EMBL/GenBank/DDBJ databases">
        <title>Devosia sp. XJ19-45 genome assembly.</title>
        <authorList>
            <person name="Li B."/>
            <person name="Cai M."/>
            <person name="Nie G."/>
            <person name="Li W."/>
        </authorList>
    </citation>
    <scope>NUCLEOTIDE SEQUENCE</scope>
    <source>
        <strain evidence="2">XJ19-45</strain>
    </source>
</reference>
<dbReference type="Proteomes" id="UP001060275">
    <property type="component" value="Unassembled WGS sequence"/>
</dbReference>
<dbReference type="SUPFAM" id="SSF52980">
    <property type="entry name" value="Restriction endonuclease-like"/>
    <property type="match status" value="1"/>
</dbReference>
<name>A0A9Q4FS07_9HYPH</name>
<proteinExistence type="predicted"/>
<protein>
    <submittedName>
        <fullName evidence="2">DUF559 domain-containing protein</fullName>
    </submittedName>
</protein>
<dbReference type="EMBL" id="JAMWDU010000002">
    <property type="protein sequence ID" value="MCP8886792.1"/>
    <property type="molecule type" value="Genomic_DNA"/>
</dbReference>